<dbReference type="GO" id="GO:0046872">
    <property type="term" value="F:metal ion binding"/>
    <property type="evidence" value="ECO:0007669"/>
    <property type="project" value="UniProtKB-KW"/>
</dbReference>
<dbReference type="GO" id="GO:0005737">
    <property type="term" value="C:cytoplasm"/>
    <property type="evidence" value="ECO:0007669"/>
    <property type="project" value="UniProtKB-SubCell"/>
</dbReference>
<dbReference type="GO" id="GO:0032299">
    <property type="term" value="C:ribonuclease H2 complex"/>
    <property type="evidence" value="ECO:0007669"/>
    <property type="project" value="TreeGrafter"/>
</dbReference>
<evidence type="ECO:0000313" key="15">
    <source>
        <dbReference type="EMBL" id="OGM60510.1"/>
    </source>
</evidence>
<evidence type="ECO:0000256" key="11">
    <source>
        <dbReference type="ARBA" id="ARBA00023211"/>
    </source>
</evidence>
<keyword evidence="7 12" id="KW-0540">Nuclease</keyword>
<comment type="similarity">
    <text evidence="5 13">Belongs to the RNase HII family.</text>
</comment>
<dbReference type="SUPFAM" id="SSF53098">
    <property type="entry name" value="Ribonuclease H-like"/>
    <property type="match status" value="1"/>
</dbReference>
<dbReference type="InterPro" id="IPR022898">
    <property type="entry name" value="RNase_HII"/>
</dbReference>
<keyword evidence="11" id="KW-0464">Manganese</keyword>
<comment type="caution">
    <text evidence="15">The sequence shown here is derived from an EMBL/GenBank/DDBJ whole genome shotgun (WGS) entry which is preliminary data.</text>
</comment>
<organism evidence="15 16">
    <name type="scientific">Candidatus Woesebacteria bacterium RIFCSPLOWO2_01_FULL_39_10b</name>
    <dbReference type="NCBI Taxonomy" id="1802517"/>
    <lineage>
        <taxon>Bacteria</taxon>
        <taxon>Candidatus Woeseibacteriota</taxon>
    </lineage>
</organism>
<evidence type="ECO:0000256" key="5">
    <source>
        <dbReference type="ARBA" id="ARBA00007383"/>
    </source>
</evidence>
<evidence type="ECO:0000256" key="9">
    <source>
        <dbReference type="ARBA" id="ARBA00022759"/>
    </source>
</evidence>
<dbReference type="InterPro" id="IPR012337">
    <property type="entry name" value="RNaseH-like_sf"/>
</dbReference>
<dbReference type="InterPro" id="IPR001352">
    <property type="entry name" value="RNase_HII/HIII"/>
</dbReference>
<evidence type="ECO:0000256" key="8">
    <source>
        <dbReference type="ARBA" id="ARBA00022723"/>
    </source>
</evidence>
<dbReference type="Proteomes" id="UP000176404">
    <property type="component" value="Unassembled WGS sequence"/>
</dbReference>
<evidence type="ECO:0000256" key="10">
    <source>
        <dbReference type="ARBA" id="ARBA00022801"/>
    </source>
</evidence>
<comment type="cofactor">
    <cofactor evidence="12">
        <name>Mn(2+)</name>
        <dbReference type="ChEBI" id="CHEBI:29035"/>
    </cofactor>
    <cofactor evidence="12">
        <name>Mg(2+)</name>
        <dbReference type="ChEBI" id="CHEBI:18420"/>
    </cofactor>
    <text evidence="12">Manganese or magnesium. Binds 1 divalent metal ion per monomer in the absence of substrate. May bind a second metal ion after substrate binding.</text>
</comment>
<name>A0A1F8B9A1_9BACT</name>
<dbReference type="EC" id="3.1.26.4" evidence="13"/>
<dbReference type="STRING" id="1802517.A2892_00605"/>
<keyword evidence="9 12" id="KW-0255">Endonuclease</keyword>
<feature type="binding site" evidence="12">
    <location>
        <position position="25"/>
    </location>
    <ligand>
        <name>a divalent metal cation</name>
        <dbReference type="ChEBI" id="CHEBI:60240"/>
    </ligand>
</feature>
<dbReference type="GO" id="GO:0004523">
    <property type="term" value="F:RNA-DNA hybrid ribonuclease activity"/>
    <property type="evidence" value="ECO:0007669"/>
    <property type="project" value="UniProtKB-UniRule"/>
</dbReference>
<dbReference type="EMBL" id="MGHD01000004">
    <property type="protein sequence ID" value="OGM60510.1"/>
    <property type="molecule type" value="Genomic_DNA"/>
</dbReference>
<feature type="binding site" evidence="12">
    <location>
        <position position="134"/>
    </location>
    <ligand>
        <name>a divalent metal cation</name>
        <dbReference type="ChEBI" id="CHEBI:60240"/>
    </ligand>
</feature>
<evidence type="ECO:0000256" key="12">
    <source>
        <dbReference type="PROSITE-ProRule" id="PRU01319"/>
    </source>
</evidence>
<dbReference type="InterPro" id="IPR024567">
    <property type="entry name" value="RNase_HII/HIII_dom"/>
</dbReference>
<keyword evidence="10 12" id="KW-0378">Hydrolase</keyword>
<reference evidence="15 16" key="1">
    <citation type="journal article" date="2016" name="Nat. Commun.">
        <title>Thousands of microbial genomes shed light on interconnected biogeochemical processes in an aquifer system.</title>
        <authorList>
            <person name="Anantharaman K."/>
            <person name="Brown C.T."/>
            <person name="Hug L.A."/>
            <person name="Sharon I."/>
            <person name="Castelle C.J."/>
            <person name="Probst A.J."/>
            <person name="Thomas B.C."/>
            <person name="Singh A."/>
            <person name="Wilkins M.J."/>
            <person name="Karaoz U."/>
            <person name="Brodie E.L."/>
            <person name="Williams K.H."/>
            <person name="Hubbard S.S."/>
            <person name="Banfield J.F."/>
        </authorList>
    </citation>
    <scope>NUCLEOTIDE SEQUENCE [LARGE SCALE GENOMIC DNA]</scope>
</reference>
<comment type="cofactor">
    <cofactor evidence="2">
        <name>Mg(2+)</name>
        <dbReference type="ChEBI" id="CHEBI:18420"/>
    </cofactor>
</comment>
<evidence type="ECO:0000256" key="2">
    <source>
        <dbReference type="ARBA" id="ARBA00001946"/>
    </source>
</evidence>
<evidence type="ECO:0000256" key="13">
    <source>
        <dbReference type="RuleBase" id="RU003515"/>
    </source>
</evidence>
<keyword evidence="8 12" id="KW-0479">Metal-binding</keyword>
<accession>A0A1F8B9A1</accession>
<dbReference type="Gene3D" id="3.30.420.10">
    <property type="entry name" value="Ribonuclease H-like superfamily/Ribonuclease H"/>
    <property type="match status" value="1"/>
</dbReference>
<evidence type="ECO:0000256" key="6">
    <source>
        <dbReference type="ARBA" id="ARBA00022490"/>
    </source>
</evidence>
<comment type="subcellular location">
    <subcellularLocation>
        <location evidence="4">Cytoplasm</location>
    </subcellularLocation>
</comment>
<dbReference type="AlphaFoldDB" id="A0A1F8B9A1"/>
<comment type="function">
    <text evidence="3 13">Endonuclease that specifically degrades the RNA of RNA-DNA hybrids.</text>
</comment>
<dbReference type="CDD" id="cd07182">
    <property type="entry name" value="RNase_HII_bacteria_HII_like"/>
    <property type="match status" value="1"/>
</dbReference>
<dbReference type="GO" id="GO:0043137">
    <property type="term" value="P:DNA replication, removal of RNA primer"/>
    <property type="evidence" value="ECO:0007669"/>
    <property type="project" value="TreeGrafter"/>
</dbReference>
<gene>
    <name evidence="15" type="ORF">A2892_00605</name>
</gene>
<evidence type="ECO:0000256" key="1">
    <source>
        <dbReference type="ARBA" id="ARBA00000077"/>
    </source>
</evidence>
<dbReference type="NCBIfam" id="NF000595">
    <property type="entry name" value="PRK00015.1-3"/>
    <property type="match status" value="1"/>
</dbReference>
<feature type="domain" description="RNase H type-2" evidence="14">
    <location>
        <begin position="18"/>
        <end position="252"/>
    </location>
</feature>
<keyword evidence="6" id="KW-0963">Cytoplasm</keyword>
<dbReference type="GO" id="GO:0003723">
    <property type="term" value="F:RNA binding"/>
    <property type="evidence" value="ECO:0007669"/>
    <property type="project" value="UniProtKB-UniRule"/>
</dbReference>
<dbReference type="PROSITE" id="PS51975">
    <property type="entry name" value="RNASE_H_2"/>
    <property type="match status" value="1"/>
</dbReference>
<proteinExistence type="inferred from homology"/>
<evidence type="ECO:0000256" key="4">
    <source>
        <dbReference type="ARBA" id="ARBA00004496"/>
    </source>
</evidence>
<protein>
    <recommendedName>
        <fullName evidence="13">Ribonuclease</fullName>
        <ecNumber evidence="13">3.1.26.4</ecNumber>
    </recommendedName>
</protein>
<dbReference type="GO" id="GO:0006298">
    <property type="term" value="P:mismatch repair"/>
    <property type="evidence" value="ECO:0007669"/>
    <property type="project" value="TreeGrafter"/>
</dbReference>
<dbReference type="Pfam" id="PF01351">
    <property type="entry name" value="RNase_HII"/>
    <property type="match status" value="1"/>
</dbReference>
<dbReference type="PANTHER" id="PTHR10954">
    <property type="entry name" value="RIBONUCLEASE H2 SUBUNIT A"/>
    <property type="match status" value="1"/>
</dbReference>
<evidence type="ECO:0000259" key="14">
    <source>
        <dbReference type="PROSITE" id="PS51975"/>
    </source>
</evidence>
<evidence type="ECO:0000313" key="16">
    <source>
        <dbReference type="Proteomes" id="UP000176404"/>
    </source>
</evidence>
<dbReference type="InterPro" id="IPR036397">
    <property type="entry name" value="RNaseH_sf"/>
</dbReference>
<comment type="catalytic activity">
    <reaction evidence="1 12 13">
        <text>Endonucleolytic cleavage to 5'-phosphomonoester.</text>
        <dbReference type="EC" id="3.1.26.4"/>
    </reaction>
</comment>
<evidence type="ECO:0000256" key="7">
    <source>
        <dbReference type="ARBA" id="ARBA00022722"/>
    </source>
</evidence>
<sequence length="252" mass="28859">MSYPDFFFEKKLWKKGHKLVAGADEVGRGCFAGPVVVGCVVFPPTFKGENLQGTRQGVKIDDSKKLTARQREIADKWIRRNSVTWGIGEASVPEINMLGMTRATSVAFRRAIIDANGRLKSKYKIRSIDFLLLDAFYLPFMRGFPVGRRNIKTCKNAKKGNSGHLISRSRSRQLALIDGDEKSFSIASASIIAKVYRDKLMEKISEERNLRKYKFDRNKGYGTKEHRQAILKYGITRFHRERFVQTFLNKLI</sequence>
<dbReference type="PANTHER" id="PTHR10954:SF18">
    <property type="entry name" value="RIBONUCLEASE HII"/>
    <property type="match status" value="1"/>
</dbReference>
<evidence type="ECO:0000256" key="3">
    <source>
        <dbReference type="ARBA" id="ARBA00004065"/>
    </source>
</evidence>
<feature type="binding site" evidence="12">
    <location>
        <position position="24"/>
    </location>
    <ligand>
        <name>a divalent metal cation</name>
        <dbReference type="ChEBI" id="CHEBI:60240"/>
    </ligand>
</feature>